<protein>
    <submittedName>
        <fullName evidence="1">Uncharacterized protein</fullName>
    </submittedName>
</protein>
<proteinExistence type="predicted"/>
<dbReference type="EMBL" id="GBRD01016524">
    <property type="protein sequence ID" value="JAG49302.1"/>
    <property type="molecule type" value="Transcribed_RNA"/>
</dbReference>
<name>A0A0K8S973_LYGHE</name>
<sequence length="121" mass="13217">MSLSSAVCSEVVSTSNWKTWHLQNCFMGWRSIPNASSSICNTTALAPNKNSSKGGGGPPCWSTCAQCSAIELASDPWPVQKKLVREPGFEPLTYVSHHMSCLWLKIVGAQKLPVRHHSAYN</sequence>
<dbReference type="EMBL" id="GBRD01016526">
    <property type="protein sequence ID" value="JAG49300.1"/>
    <property type="molecule type" value="Transcribed_RNA"/>
</dbReference>
<organism evidence="1">
    <name type="scientific">Lygus hesperus</name>
    <name type="common">Western plant bug</name>
    <dbReference type="NCBI Taxonomy" id="30085"/>
    <lineage>
        <taxon>Eukaryota</taxon>
        <taxon>Metazoa</taxon>
        <taxon>Ecdysozoa</taxon>
        <taxon>Arthropoda</taxon>
        <taxon>Hexapoda</taxon>
        <taxon>Insecta</taxon>
        <taxon>Pterygota</taxon>
        <taxon>Neoptera</taxon>
        <taxon>Paraneoptera</taxon>
        <taxon>Hemiptera</taxon>
        <taxon>Heteroptera</taxon>
        <taxon>Panheteroptera</taxon>
        <taxon>Cimicomorpha</taxon>
        <taxon>Miridae</taxon>
        <taxon>Mirini</taxon>
        <taxon>Lygus</taxon>
    </lineage>
</organism>
<accession>A0A0K8S973</accession>
<reference evidence="1" key="1">
    <citation type="submission" date="2014-09" db="EMBL/GenBank/DDBJ databases">
        <authorList>
            <person name="Magalhaes I.L.F."/>
            <person name="Oliveira U."/>
            <person name="Santos F.R."/>
            <person name="Vidigal T.H.D.A."/>
            <person name="Brescovit A.D."/>
            <person name="Santos A.J."/>
        </authorList>
    </citation>
    <scope>NUCLEOTIDE SEQUENCE</scope>
</reference>
<evidence type="ECO:0000313" key="1">
    <source>
        <dbReference type="EMBL" id="JAG49300.1"/>
    </source>
</evidence>
<dbReference type="AlphaFoldDB" id="A0A0K8S973"/>